<organism evidence="1 2">
    <name type="scientific">Parapontixanthobacter aurantiacus</name>
    <dbReference type="NCBI Taxonomy" id="1463599"/>
    <lineage>
        <taxon>Bacteria</taxon>
        <taxon>Pseudomonadati</taxon>
        <taxon>Pseudomonadota</taxon>
        <taxon>Alphaproteobacteria</taxon>
        <taxon>Sphingomonadales</taxon>
        <taxon>Erythrobacteraceae</taxon>
        <taxon>Parapontixanthobacter</taxon>
    </lineage>
</organism>
<dbReference type="AlphaFoldDB" id="A0A844ZE70"/>
<reference evidence="1 2" key="1">
    <citation type="submission" date="2019-12" db="EMBL/GenBank/DDBJ databases">
        <title>Genomic-based taxomic classification of the family Erythrobacteraceae.</title>
        <authorList>
            <person name="Xu L."/>
        </authorList>
    </citation>
    <scope>NUCLEOTIDE SEQUENCE [LARGE SCALE GENOMIC DNA]</scope>
    <source>
        <strain evidence="1 2">MCCC 1A09962</strain>
    </source>
</reference>
<accession>A0A844ZE70</accession>
<evidence type="ECO:0000313" key="1">
    <source>
        <dbReference type="EMBL" id="MXO85456.1"/>
    </source>
</evidence>
<comment type="caution">
    <text evidence="1">The sequence shown here is derived from an EMBL/GenBank/DDBJ whole genome shotgun (WGS) entry which is preliminary data.</text>
</comment>
<name>A0A844ZE70_9SPHN</name>
<evidence type="ECO:0000313" key="2">
    <source>
        <dbReference type="Proteomes" id="UP000433104"/>
    </source>
</evidence>
<dbReference type="InterPro" id="IPR029045">
    <property type="entry name" value="ClpP/crotonase-like_dom_sf"/>
</dbReference>
<dbReference type="OrthoDB" id="7059145at2"/>
<dbReference type="Proteomes" id="UP000433104">
    <property type="component" value="Unassembled WGS sequence"/>
</dbReference>
<dbReference type="SUPFAM" id="SSF52096">
    <property type="entry name" value="ClpP/crotonase"/>
    <property type="match status" value="1"/>
</dbReference>
<dbReference type="EMBL" id="WTYW01000001">
    <property type="protein sequence ID" value="MXO85456.1"/>
    <property type="molecule type" value="Genomic_DNA"/>
</dbReference>
<keyword evidence="2" id="KW-1185">Reference proteome</keyword>
<gene>
    <name evidence="1" type="ORF">GRI38_05375</name>
</gene>
<dbReference type="InterPro" id="IPR023562">
    <property type="entry name" value="ClpP/TepA"/>
</dbReference>
<dbReference type="Pfam" id="PF00574">
    <property type="entry name" value="CLP_protease"/>
    <property type="match status" value="1"/>
</dbReference>
<protein>
    <submittedName>
        <fullName evidence="1">Peptidase S14</fullName>
    </submittedName>
</protein>
<sequence>MGGRMAETDSSKVLTSPQLRLVGGIDEAMYDEFRRQLAAAPTDGPLVINITTLGGNPEVARCMSDDVRLLREAKRELLFLGKAAVYSAGATFMSGFPVECRFLTKGTRLMIHERHLSKTINLSGPLKSCTDQLKAALHEIEHSIEIEEEGFRALCDGSDVSFEEVRNKAPDNWYIPCEEALEKGLIAGII</sequence>
<dbReference type="Gene3D" id="3.90.226.10">
    <property type="entry name" value="2-enoyl-CoA Hydratase, Chain A, domain 1"/>
    <property type="match status" value="1"/>
</dbReference>
<proteinExistence type="predicted"/>